<evidence type="ECO:0000313" key="2">
    <source>
        <dbReference type="EMBL" id="QOT81368.1"/>
    </source>
</evidence>
<evidence type="ECO:0000256" key="1">
    <source>
        <dbReference type="SAM" id="MobiDB-lite"/>
    </source>
</evidence>
<protein>
    <submittedName>
        <fullName evidence="2">Uncharacterized protein</fullName>
    </submittedName>
</protein>
<sequence>MTNASKPAAPTPHKAPAPSKAKPSPASKADQAEEELDEALRETFPASDPISVDHGRVTRPAK</sequence>
<dbReference type="GeneID" id="98404844"/>
<feature type="region of interest" description="Disordered" evidence="1">
    <location>
        <begin position="1"/>
        <end position="62"/>
    </location>
</feature>
<dbReference type="RefSeq" id="WP_150984681.1">
    <property type="nucleotide sequence ID" value="NZ_CP062804.1"/>
</dbReference>
<feature type="compositionally biased region" description="Low complexity" evidence="1">
    <location>
        <begin position="16"/>
        <end position="29"/>
    </location>
</feature>
<gene>
    <name evidence="2" type="ORF">F7R26_028250</name>
</gene>
<reference evidence="2 3" key="1">
    <citation type="submission" date="2020-10" db="EMBL/GenBank/DDBJ databases">
        <title>Complete genome sequence of Cupriavidus basilensis CCUG 49340T.</title>
        <authorList>
            <person name="Salva-Serra F."/>
            <person name="Donoso R.A."/>
            <person name="Cho K.H."/>
            <person name="Yoo J.A."/>
            <person name="Lee K."/>
            <person name="Yoon S.-H."/>
            <person name="Perez-Pantoja D."/>
            <person name="Moore E.R.B."/>
        </authorList>
    </citation>
    <scope>NUCLEOTIDE SEQUENCE [LARGE SCALE GENOMIC DNA]</scope>
    <source>
        <strain evidence="3">CCUG 49340</strain>
    </source>
</reference>
<organism evidence="2 3">
    <name type="scientific">Cupriavidus basilensis</name>
    <dbReference type="NCBI Taxonomy" id="68895"/>
    <lineage>
        <taxon>Bacteria</taxon>
        <taxon>Pseudomonadati</taxon>
        <taxon>Pseudomonadota</taxon>
        <taxon>Betaproteobacteria</taxon>
        <taxon>Burkholderiales</taxon>
        <taxon>Burkholderiaceae</taxon>
        <taxon>Cupriavidus</taxon>
    </lineage>
</organism>
<dbReference type="EMBL" id="CP062804">
    <property type="protein sequence ID" value="QOT81368.1"/>
    <property type="molecule type" value="Genomic_DNA"/>
</dbReference>
<proteinExistence type="predicted"/>
<accession>A0A643FZN4</accession>
<evidence type="ECO:0000313" key="3">
    <source>
        <dbReference type="Proteomes" id="UP000397656"/>
    </source>
</evidence>
<dbReference type="Proteomes" id="UP000397656">
    <property type="component" value="Chromosome 2"/>
</dbReference>
<dbReference type="AlphaFoldDB" id="A0A643FZN4"/>
<name>A0A643FZN4_9BURK</name>